<dbReference type="Proteomes" id="UP000056255">
    <property type="component" value="Chromosome"/>
</dbReference>
<gene>
    <name evidence="1" type="ORF">HA72_1859</name>
    <name evidence="2" type="ORF">MsedE_1903</name>
</gene>
<sequence>MKLALLHGIDKEDENKLRKAGISVETLERLLGELDREYSDALSRFYEKFSEHIILSSNLSSNLEIEPGELREIQEKYSKVYKLLENLNDEDYKDFWLRRISRVLDNLTKGKKEFVELIKRKDKSNPIMELYYQEFLDVLSFKYANLRSVTLSHAKAKDNPGLTREVNSIIYFLMEFLAPLMLYINDKPMNYKTLADFVAILIEFNSRVSPPLFNEYTNDYLSALFGVK</sequence>
<evidence type="ECO:0000313" key="1">
    <source>
        <dbReference type="EMBL" id="AIM27983.1"/>
    </source>
</evidence>
<dbReference type="RefSeq" id="WP_012021786.1">
    <property type="nucleotide sequence ID" value="NZ_CP008822.1"/>
</dbReference>
<reference evidence="1 3" key="1">
    <citation type="journal article" date="2014" name="J. Bacteriol.">
        <title>Role of an Archaeal PitA Transporter in the Copper and Arsenic Resistance of Metallosphaera sedula, an Extreme Thermoacidophile.</title>
        <authorList>
            <person name="McCarthy S."/>
            <person name="Ai C."/>
            <person name="Wheaton G."/>
            <person name="Tevatia R."/>
            <person name="Eckrich V."/>
            <person name="Kelly R."/>
            <person name="Blum P."/>
        </authorList>
    </citation>
    <scope>NUCLEOTIDE SEQUENCE [LARGE SCALE GENOMIC DNA]</scope>
    <source>
        <strain evidence="1 3">CuR1</strain>
    </source>
</reference>
<dbReference type="GeneID" id="97613041"/>
<dbReference type="PATRIC" id="fig|43687.9.peg.2011"/>
<dbReference type="EMBL" id="CP008822">
    <property type="protein sequence ID" value="AIM27983.1"/>
    <property type="molecule type" value="Genomic_DNA"/>
</dbReference>
<accession>A0A088E7L3</accession>
<evidence type="ECO:0000313" key="3">
    <source>
        <dbReference type="Proteomes" id="UP000029084"/>
    </source>
</evidence>
<dbReference type="AlphaFoldDB" id="A0A088E7L3"/>
<name>A0A088E7L3_9CREN</name>
<protein>
    <submittedName>
        <fullName evidence="1">Uncharacterized protein</fullName>
    </submittedName>
</protein>
<evidence type="ECO:0000313" key="2">
    <source>
        <dbReference type="EMBL" id="AKV83783.1"/>
    </source>
</evidence>
<organism evidence="1 3">
    <name type="scientific">Metallosphaera sedula</name>
    <dbReference type="NCBI Taxonomy" id="43687"/>
    <lineage>
        <taxon>Archaea</taxon>
        <taxon>Thermoproteota</taxon>
        <taxon>Thermoprotei</taxon>
        <taxon>Sulfolobales</taxon>
        <taxon>Sulfolobaceae</taxon>
        <taxon>Metallosphaera</taxon>
    </lineage>
</organism>
<proteinExistence type="predicted"/>
<reference evidence="2 4" key="2">
    <citation type="submission" date="2015-07" db="EMBL/GenBank/DDBJ databases">
        <title>Physiological, transcriptional responses and genome re-sequencing of acid resistant extremely thermoacidophilic Metallosphaera sedula SARC-M1.</title>
        <authorList>
            <person name="Ai C."/>
            <person name="McCarthy S."/>
            <person name="Eckrich V."/>
            <person name="Rudrappa D."/>
            <person name="Qiu G."/>
            <person name="Blum P."/>
        </authorList>
    </citation>
    <scope>NUCLEOTIDE SEQUENCE [LARGE SCALE GENOMIC DNA]</scope>
    <source>
        <strain evidence="2 4">SARC-M1</strain>
    </source>
</reference>
<dbReference type="EMBL" id="CP012176">
    <property type="protein sequence ID" value="AKV83783.1"/>
    <property type="molecule type" value="Genomic_DNA"/>
</dbReference>
<dbReference type="Proteomes" id="UP000029084">
    <property type="component" value="Chromosome"/>
</dbReference>
<evidence type="ECO:0000313" key="4">
    <source>
        <dbReference type="Proteomes" id="UP000056255"/>
    </source>
</evidence>